<evidence type="ECO:0000313" key="2">
    <source>
        <dbReference type="Proteomes" id="UP001108089"/>
    </source>
</evidence>
<name>A0ABS9DMW6_9ACTN</name>
<sequence length="62" mass="7340">MTRLRNMIGELILGAFWNVIAAADVVDEWLYDRKQHPLDVAYSRGYRRGVEDERKGITRWMT</sequence>
<evidence type="ECO:0000313" key="1">
    <source>
        <dbReference type="EMBL" id="MCF3939939.1"/>
    </source>
</evidence>
<reference evidence="1" key="1">
    <citation type="submission" date="2022-01" db="EMBL/GenBank/DDBJ databases">
        <title>Gordonia xiamenensis sp. nov., isolated from surface seawater in Xiamen.</title>
        <authorList>
            <person name="He Y.F."/>
        </authorList>
    </citation>
    <scope>NUCLEOTIDE SEQUENCE</scope>
    <source>
        <strain evidence="1">GW1C4-4</strain>
    </source>
</reference>
<organism evidence="1 2">
    <name type="scientific">Gordonia tangerina</name>
    <dbReference type="NCBI Taxonomy" id="2911060"/>
    <lineage>
        <taxon>Bacteria</taxon>
        <taxon>Bacillati</taxon>
        <taxon>Actinomycetota</taxon>
        <taxon>Actinomycetes</taxon>
        <taxon>Mycobacteriales</taxon>
        <taxon>Gordoniaceae</taxon>
        <taxon>Gordonia</taxon>
    </lineage>
</organism>
<dbReference type="EMBL" id="JAKGCU010000016">
    <property type="protein sequence ID" value="MCF3939939.1"/>
    <property type="molecule type" value="Genomic_DNA"/>
</dbReference>
<keyword evidence="2" id="KW-1185">Reference proteome</keyword>
<proteinExistence type="predicted"/>
<protein>
    <submittedName>
        <fullName evidence="1">Uncharacterized protein</fullName>
    </submittedName>
</protein>
<comment type="caution">
    <text evidence="1">The sequence shown here is derived from an EMBL/GenBank/DDBJ whole genome shotgun (WGS) entry which is preliminary data.</text>
</comment>
<gene>
    <name evidence="1" type="ORF">L1892_16300</name>
</gene>
<accession>A0ABS9DMW6</accession>
<dbReference type="Proteomes" id="UP001108089">
    <property type="component" value="Unassembled WGS sequence"/>
</dbReference>
<dbReference type="RefSeq" id="WP_235724665.1">
    <property type="nucleotide sequence ID" value="NZ_JAKGCU010000016.1"/>
</dbReference>